<feature type="signal peptide" evidence="2">
    <location>
        <begin position="1"/>
        <end position="18"/>
    </location>
</feature>
<evidence type="ECO:0000256" key="1">
    <source>
        <dbReference type="SAM" id="MobiDB-lite"/>
    </source>
</evidence>
<comment type="caution">
    <text evidence="3">The sequence shown here is derived from an EMBL/GenBank/DDBJ whole genome shotgun (WGS) entry which is preliminary data.</text>
</comment>
<dbReference type="Proteomes" id="UP001067231">
    <property type="component" value="Unassembled WGS sequence"/>
</dbReference>
<feature type="chain" id="PRO_5039066399" evidence="2">
    <location>
        <begin position="19"/>
        <end position="541"/>
    </location>
</feature>
<evidence type="ECO:0000256" key="2">
    <source>
        <dbReference type="SAM" id="SignalP"/>
    </source>
</evidence>
<feature type="region of interest" description="Disordered" evidence="1">
    <location>
        <begin position="424"/>
        <end position="473"/>
    </location>
</feature>
<name>A0A9D5HVQ4_9CRYT</name>
<protein>
    <submittedName>
        <fullName evidence="3">Secreted protein</fullName>
    </submittedName>
</protein>
<proteinExistence type="predicted"/>
<accession>A0A9D5HVQ4</accession>
<organism evidence="3">
    <name type="scientific">Cryptosporidium canis</name>
    <dbReference type="NCBI Taxonomy" id="195482"/>
    <lineage>
        <taxon>Eukaryota</taxon>
        <taxon>Sar</taxon>
        <taxon>Alveolata</taxon>
        <taxon>Apicomplexa</taxon>
        <taxon>Conoidasida</taxon>
        <taxon>Coccidia</taxon>
        <taxon>Eucoccidiorida</taxon>
        <taxon>Eimeriorina</taxon>
        <taxon>Cryptosporidiidae</taxon>
        <taxon>Cryptosporidium</taxon>
    </lineage>
</organism>
<dbReference type="EMBL" id="JAPCXC010000007">
    <property type="protein sequence ID" value="KAJ1612421.1"/>
    <property type="molecule type" value="Genomic_DNA"/>
</dbReference>
<reference evidence="3" key="1">
    <citation type="submission" date="2022-10" db="EMBL/GenBank/DDBJ databases">
        <title>Adaptive evolution leads to modifications in subtelomeric GC content in a zoonotic Cryptosporidium species.</title>
        <authorList>
            <person name="Li J."/>
            <person name="Feng Y."/>
            <person name="Xiao L."/>
        </authorList>
    </citation>
    <scope>NUCLEOTIDE SEQUENCE</scope>
    <source>
        <strain evidence="3">33844</strain>
    </source>
</reference>
<feature type="compositionally biased region" description="Polar residues" evidence="1">
    <location>
        <begin position="459"/>
        <end position="473"/>
    </location>
</feature>
<dbReference type="OrthoDB" id="339914at2759"/>
<gene>
    <name evidence="3" type="ORF">OJ253_560</name>
</gene>
<dbReference type="AlphaFoldDB" id="A0A9D5HVQ4"/>
<sequence length="541" mass="61184">MRLSLLILFISTFILIDSKKQKKKQYNPDNVLVGIDNNKVSEIYNSQFRIRVRKLDPLLRTVLIKGIEPSFPNDINADGTSPLSENPYSKLPIKLHVPIIPIKEDVAVRRMPVISQSPTRLPLEANERLFLFAINICKLPSLWYIELAYCMHRGVTKYTTGILTSYTLQDIIGASLESMDLPSESFSLSRCKYSISIFNDIAINQKGQDICNTVLSCLSSKEFLENNKGRVRKLEKEITNVYKGKPPFFRGQQPRSYAQKTIIGILMARREYGYEPSKSKYKKNKRANIPDKLFYVIRYFNFIMILTEYLVRQGYKDTDAFEVSAKAYLKIGDKSLLQPTPIKMIAKCATLLINAHFKNNSVDYLPYINKATWCPFSNVVIQHACTELVSIGFINSEIEIPKNFSINELEYLAYPHLAHTKEESLGNLSSKETKKDKSSRKDKATSRPAKKQTARQPRAQPSQRESAISISPSKNLTAKLSGLGSVSFSTGNATVTQTRAPTCMSNNNTEKKEKIPSLNSSNSTKEAQKQLDDILSGIELD</sequence>
<evidence type="ECO:0000313" key="3">
    <source>
        <dbReference type="EMBL" id="KAJ1612421.1"/>
    </source>
</evidence>
<feature type="region of interest" description="Disordered" evidence="1">
    <location>
        <begin position="494"/>
        <end position="541"/>
    </location>
</feature>
<feature type="compositionally biased region" description="Polar residues" evidence="1">
    <location>
        <begin position="494"/>
        <end position="508"/>
    </location>
</feature>
<feature type="compositionally biased region" description="Basic and acidic residues" evidence="1">
    <location>
        <begin position="431"/>
        <end position="445"/>
    </location>
</feature>
<keyword evidence="2" id="KW-0732">Signal</keyword>